<name>A0A8J5YRH8_9ROSI</name>
<dbReference type="PANTHER" id="PTHR45835">
    <property type="entry name" value="YALI0A06105P"/>
    <property type="match status" value="1"/>
</dbReference>
<dbReference type="OrthoDB" id="115950at2759"/>
<dbReference type="Proteomes" id="UP000701853">
    <property type="component" value="Chromosome 6"/>
</dbReference>
<dbReference type="PROSITE" id="PS50994">
    <property type="entry name" value="INTEGRASE"/>
    <property type="match status" value="1"/>
</dbReference>
<dbReference type="InterPro" id="IPR012337">
    <property type="entry name" value="RNaseH-like_sf"/>
</dbReference>
<organism evidence="2 3">
    <name type="scientific">Gossypium anomalum</name>
    <dbReference type="NCBI Taxonomy" id="47600"/>
    <lineage>
        <taxon>Eukaryota</taxon>
        <taxon>Viridiplantae</taxon>
        <taxon>Streptophyta</taxon>
        <taxon>Embryophyta</taxon>
        <taxon>Tracheophyta</taxon>
        <taxon>Spermatophyta</taxon>
        <taxon>Magnoliopsida</taxon>
        <taxon>eudicotyledons</taxon>
        <taxon>Gunneridae</taxon>
        <taxon>Pentapetalae</taxon>
        <taxon>rosids</taxon>
        <taxon>malvids</taxon>
        <taxon>Malvales</taxon>
        <taxon>Malvaceae</taxon>
        <taxon>Malvoideae</taxon>
        <taxon>Gossypium</taxon>
    </lineage>
</organism>
<feature type="domain" description="Integrase catalytic" evidence="1">
    <location>
        <begin position="44"/>
        <end position="210"/>
    </location>
</feature>
<evidence type="ECO:0000313" key="3">
    <source>
        <dbReference type="Proteomes" id="UP000701853"/>
    </source>
</evidence>
<gene>
    <name evidence="2" type="ORF">CXB51_014388</name>
</gene>
<protein>
    <recommendedName>
        <fullName evidence="1">Integrase catalytic domain-containing protein</fullName>
    </recommendedName>
</protein>
<evidence type="ECO:0000259" key="1">
    <source>
        <dbReference type="PROSITE" id="PS50994"/>
    </source>
</evidence>
<dbReference type="GO" id="GO:0015074">
    <property type="term" value="P:DNA integration"/>
    <property type="evidence" value="ECO:0007669"/>
    <property type="project" value="InterPro"/>
</dbReference>
<comment type="caution">
    <text evidence="2">The sequence shown here is derived from an EMBL/GenBank/DDBJ whole genome shotgun (WGS) entry which is preliminary data.</text>
</comment>
<accession>A0A8J5YRH8</accession>
<dbReference type="GO" id="GO:0003676">
    <property type="term" value="F:nucleic acid binding"/>
    <property type="evidence" value="ECO:0007669"/>
    <property type="project" value="InterPro"/>
</dbReference>
<keyword evidence="3" id="KW-1185">Reference proteome</keyword>
<proteinExistence type="predicted"/>
<dbReference type="EMBL" id="JAHUZN010000006">
    <property type="protein sequence ID" value="KAG8491234.1"/>
    <property type="molecule type" value="Genomic_DNA"/>
</dbReference>
<dbReference type="Pfam" id="PF17921">
    <property type="entry name" value="Integrase_H2C2"/>
    <property type="match status" value="1"/>
</dbReference>
<dbReference type="AlphaFoldDB" id="A0A8J5YRH8"/>
<dbReference type="InterPro" id="IPR041588">
    <property type="entry name" value="Integrase_H2C2"/>
</dbReference>
<dbReference type="Gene3D" id="3.30.420.10">
    <property type="entry name" value="Ribonuclease H-like superfamily/Ribonuclease H"/>
    <property type="match status" value="1"/>
</dbReference>
<sequence length="285" mass="33086">MEKTSDSEFHLSSDGSLCFRNKICLSRNSKVKRRILQKAHDSNYSIHPGSNKMYGDLKQMHWWSGLPLSLRKKDAIWVIVDCLTKSTHFIPIQTDYSLEKLAELYVTEIVRLHGVPLSIISDRDPRFTSRFWGKLHEALGTRLHFNTSFHPQSDGQSEQVIQVLKDMLHCCILEFEGSWKKILPLVELAYNNSYHSSIKMASYEALYGQKCKTSLYWTELSEKKLFGTNLIRETKEKVKVIRNSLKAATNHQKSYIDLKRKDVEFQVGDKVFSKVSLWKKVLHFG</sequence>
<reference evidence="2 3" key="1">
    <citation type="journal article" date="2021" name="bioRxiv">
        <title>The Gossypium anomalum genome as a resource for cotton improvement and evolutionary analysis of hybrid incompatibility.</title>
        <authorList>
            <person name="Grover C.E."/>
            <person name="Yuan D."/>
            <person name="Arick M.A."/>
            <person name="Miller E.R."/>
            <person name="Hu G."/>
            <person name="Peterson D.G."/>
            <person name="Wendel J.F."/>
            <person name="Udall J.A."/>
        </authorList>
    </citation>
    <scope>NUCLEOTIDE SEQUENCE [LARGE SCALE GENOMIC DNA]</scope>
    <source>
        <strain evidence="2">JFW-Udall</strain>
        <tissue evidence="2">Leaf</tissue>
    </source>
</reference>
<evidence type="ECO:0000313" key="2">
    <source>
        <dbReference type="EMBL" id="KAG8491234.1"/>
    </source>
</evidence>
<dbReference type="SUPFAM" id="SSF53098">
    <property type="entry name" value="Ribonuclease H-like"/>
    <property type="match status" value="1"/>
</dbReference>
<dbReference type="PANTHER" id="PTHR45835:SF99">
    <property type="entry name" value="CHROMO DOMAIN-CONTAINING PROTEIN-RELATED"/>
    <property type="match status" value="1"/>
</dbReference>
<dbReference type="InterPro" id="IPR036397">
    <property type="entry name" value="RNaseH_sf"/>
</dbReference>
<dbReference type="InterPro" id="IPR001584">
    <property type="entry name" value="Integrase_cat-core"/>
</dbReference>